<dbReference type="InterPro" id="IPR053967">
    <property type="entry name" value="LlgE_F_G-like_D1"/>
</dbReference>
<feature type="region of interest" description="Disordered" evidence="6">
    <location>
        <begin position="135"/>
        <end position="159"/>
    </location>
</feature>
<reference evidence="11 12" key="1">
    <citation type="submission" date="2018-04" db="EMBL/GenBank/DDBJ databases">
        <title>Thalassorhabdus spongiae gen. nov., sp. nov., isolated from a marine sponge in South-West Iceland.</title>
        <authorList>
            <person name="Knobloch S."/>
            <person name="Daussin A."/>
            <person name="Johannsson R."/>
            <person name="Marteinsson V.T."/>
        </authorList>
    </citation>
    <scope>NUCLEOTIDE SEQUENCE [LARGE SCALE GENOMIC DNA]</scope>
    <source>
        <strain evidence="11 12">Hp12</strain>
    </source>
</reference>
<evidence type="ECO:0000259" key="8">
    <source>
        <dbReference type="Pfam" id="PF06429"/>
    </source>
</evidence>
<dbReference type="EMBL" id="QDDL01000007">
    <property type="protein sequence ID" value="PVZ66744.1"/>
    <property type="molecule type" value="Genomic_DNA"/>
</dbReference>
<dbReference type="InterPro" id="IPR037925">
    <property type="entry name" value="FlgE/F/G-like"/>
</dbReference>
<dbReference type="InterPro" id="IPR010930">
    <property type="entry name" value="Flg_bb/hook_C_dom"/>
</dbReference>
<dbReference type="InterPro" id="IPR019776">
    <property type="entry name" value="Flagellar_basal_body_rod_CS"/>
</dbReference>
<dbReference type="PANTHER" id="PTHR30435">
    <property type="entry name" value="FLAGELLAR PROTEIN"/>
    <property type="match status" value="1"/>
</dbReference>
<sequence length="465" mass="48675">MSFNIALSGLKSSANDLSVTSNNIANSATYGFKKSRTEFADVYAVSAFGNSGTAIGSGVITSGVTQQFKQGNMDFTENSLDLAISGEGFFVLKPNLDTLEPTFTRAGAFTVDKDGYVVSSAGEFLQAFQVNDNGSVKSTSLSSTQPLRLPAAAGSPEATTEVDIGVNLPSSEPELDPANFDPTETNTYTSSTSVTVYDSLGEAHIANYYYIKDATATTDGGPVDPEGKNKISNAWAMVTYVDGKPVNLDDVSAPDIAFLDGHPSQKDAASVSFARVIFNNDGTYQRTSPPSPITGTVVPGNVQLAGINLSTTNGANDLKLSIDMANNAPTQFASAFTVNSLSQNGHTVGRLTGMDIDDTGLVRANYTNGESLALGRVAMAKFANSQGLSQTGNTSWRQSLASGTALAGQAGTSNFGSIRAGALESSNVDITSELVHLITAQRNYQSNAKSIETFNAITQTIINIR</sequence>
<dbReference type="InterPro" id="IPR037058">
    <property type="entry name" value="Falgellar_hook_FlgE_sf"/>
</dbReference>
<gene>
    <name evidence="11" type="ORF">DC094_15875</name>
</gene>
<dbReference type="Pfam" id="PF22692">
    <property type="entry name" value="LlgE_F_G_D1"/>
    <property type="match status" value="1"/>
</dbReference>
<dbReference type="OrthoDB" id="8578401at2"/>
<dbReference type="RefSeq" id="WP_116688108.1">
    <property type="nucleotide sequence ID" value="NZ_CAWNYD010000007.1"/>
</dbReference>
<evidence type="ECO:0000256" key="6">
    <source>
        <dbReference type="SAM" id="MobiDB-lite"/>
    </source>
</evidence>
<dbReference type="AlphaFoldDB" id="A0A2V1GRZ8"/>
<dbReference type="Proteomes" id="UP000244906">
    <property type="component" value="Unassembled WGS sequence"/>
</dbReference>
<feature type="domain" description="Flagellar hook protein FlgE/F/G-like D1" evidence="10">
    <location>
        <begin position="83"/>
        <end position="135"/>
    </location>
</feature>
<dbReference type="PROSITE" id="PS00588">
    <property type="entry name" value="FLAGELLA_BB_ROD"/>
    <property type="match status" value="1"/>
</dbReference>
<dbReference type="GO" id="GO:0009425">
    <property type="term" value="C:bacterial-type flagellum basal body"/>
    <property type="evidence" value="ECO:0007669"/>
    <property type="project" value="UniProtKB-SubCell"/>
</dbReference>
<dbReference type="Pfam" id="PF06429">
    <property type="entry name" value="Flg_bbr_C"/>
    <property type="match status" value="1"/>
</dbReference>
<dbReference type="InterPro" id="IPR020013">
    <property type="entry name" value="Flagellar_FlgE/F/G"/>
</dbReference>
<dbReference type="NCBIfam" id="NF004240">
    <property type="entry name" value="PRK05682.1-4"/>
    <property type="match status" value="1"/>
</dbReference>
<dbReference type="GO" id="GO:0005829">
    <property type="term" value="C:cytosol"/>
    <property type="evidence" value="ECO:0007669"/>
    <property type="project" value="TreeGrafter"/>
</dbReference>
<feature type="domain" description="Flagellar hook protein FlgE D2" evidence="9">
    <location>
        <begin position="167"/>
        <end position="346"/>
    </location>
</feature>
<evidence type="ECO:0000259" key="7">
    <source>
        <dbReference type="Pfam" id="PF00460"/>
    </source>
</evidence>
<dbReference type="NCBIfam" id="NF004238">
    <property type="entry name" value="PRK05682.1-1"/>
    <property type="match status" value="1"/>
</dbReference>
<keyword evidence="11" id="KW-0966">Cell projection</keyword>
<feature type="domain" description="Flagellar basal-body/hook protein C-terminal" evidence="8">
    <location>
        <begin position="420"/>
        <end position="464"/>
    </location>
</feature>
<dbReference type="NCBIfam" id="TIGR03506">
    <property type="entry name" value="FlgEFG_subfam"/>
    <property type="match status" value="1"/>
</dbReference>
<dbReference type="InterPro" id="IPR011491">
    <property type="entry name" value="FlgE_D2"/>
</dbReference>
<keyword evidence="4 5" id="KW-0975">Bacterial flagellum</keyword>
<keyword evidence="11" id="KW-0969">Cilium</keyword>
<feature type="domain" description="Flagellar basal body rod protein N-terminal" evidence="7">
    <location>
        <begin position="3"/>
        <end position="33"/>
    </location>
</feature>
<comment type="caution">
    <text evidence="11">The sequence shown here is derived from an EMBL/GenBank/DDBJ whole genome shotgun (WGS) entry which is preliminary data.</text>
</comment>
<evidence type="ECO:0000259" key="10">
    <source>
        <dbReference type="Pfam" id="PF22692"/>
    </source>
</evidence>
<comment type="subcellular location">
    <subcellularLocation>
        <location evidence="1 5">Bacterial flagellum basal body</location>
    </subcellularLocation>
</comment>
<dbReference type="SUPFAM" id="SSF117143">
    <property type="entry name" value="Flagellar hook protein flgE"/>
    <property type="match status" value="1"/>
</dbReference>
<organism evidence="11 12">
    <name type="scientific">Pelagibaculum spongiae</name>
    <dbReference type="NCBI Taxonomy" id="2080658"/>
    <lineage>
        <taxon>Bacteria</taxon>
        <taxon>Pseudomonadati</taxon>
        <taxon>Pseudomonadota</taxon>
        <taxon>Gammaproteobacteria</taxon>
        <taxon>Oceanospirillales</taxon>
        <taxon>Pelagibaculum</taxon>
    </lineage>
</organism>
<proteinExistence type="inferred from homology"/>
<feature type="compositionally biased region" description="Polar residues" evidence="6">
    <location>
        <begin position="135"/>
        <end position="146"/>
    </location>
</feature>
<dbReference type="Pfam" id="PF00460">
    <property type="entry name" value="Flg_bb_rod"/>
    <property type="match status" value="1"/>
</dbReference>
<evidence type="ECO:0000313" key="11">
    <source>
        <dbReference type="EMBL" id="PVZ66744.1"/>
    </source>
</evidence>
<comment type="similarity">
    <text evidence="2 5">Belongs to the flagella basal body rod proteins family.</text>
</comment>
<keyword evidence="11" id="KW-0282">Flagellum</keyword>
<dbReference type="GO" id="GO:0071978">
    <property type="term" value="P:bacterial-type flagellum-dependent swarming motility"/>
    <property type="evidence" value="ECO:0007669"/>
    <property type="project" value="TreeGrafter"/>
</dbReference>
<dbReference type="GO" id="GO:0009424">
    <property type="term" value="C:bacterial-type flagellum hook"/>
    <property type="evidence" value="ECO:0007669"/>
    <property type="project" value="TreeGrafter"/>
</dbReference>
<evidence type="ECO:0000256" key="3">
    <source>
        <dbReference type="ARBA" id="ARBA00019015"/>
    </source>
</evidence>
<evidence type="ECO:0000256" key="4">
    <source>
        <dbReference type="ARBA" id="ARBA00023143"/>
    </source>
</evidence>
<dbReference type="Gene3D" id="2.60.98.20">
    <property type="entry name" value="Flagellar hook protein FlgE"/>
    <property type="match status" value="1"/>
</dbReference>
<accession>A0A2V1GRZ8</accession>
<evidence type="ECO:0000256" key="2">
    <source>
        <dbReference type="ARBA" id="ARBA00009677"/>
    </source>
</evidence>
<evidence type="ECO:0000313" key="12">
    <source>
        <dbReference type="Proteomes" id="UP000244906"/>
    </source>
</evidence>
<evidence type="ECO:0000256" key="5">
    <source>
        <dbReference type="RuleBase" id="RU362116"/>
    </source>
</evidence>
<evidence type="ECO:0000256" key="1">
    <source>
        <dbReference type="ARBA" id="ARBA00004117"/>
    </source>
</evidence>
<protein>
    <recommendedName>
        <fullName evidence="3 5">Flagellar hook protein FlgE</fullName>
    </recommendedName>
</protein>
<keyword evidence="12" id="KW-1185">Reference proteome</keyword>
<evidence type="ECO:0000259" key="9">
    <source>
        <dbReference type="Pfam" id="PF07559"/>
    </source>
</evidence>
<dbReference type="InterPro" id="IPR001444">
    <property type="entry name" value="Flag_bb_rod_N"/>
</dbReference>
<name>A0A2V1GRZ8_9GAMM</name>
<dbReference type="PANTHER" id="PTHR30435:SF1">
    <property type="entry name" value="FLAGELLAR HOOK PROTEIN FLGE"/>
    <property type="match status" value="1"/>
</dbReference>
<dbReference type="Pfam" id="PF07559">
    <property type="entry name" value="FlgE_D2"/>
    <property type="match status" value="1"/>
</dbReference>
<comment type="function">
    <text evidence="5">A flexible structure which links the flagellar filament to the drive apparatus in the basal body.</text>
</comment>